<protein>
    <submittedName>
        <fullName evidence="8">Type II secretion protein F</fullName>
    </submittedName>
</protein>
<feature type="transmembrane region" description="Helical" evidence="6">
    <location>
        <begin position="6"/>
        <end position="26"/>
    </location>
</feature>
<comment type="caution">
    <text evidence="8">The sequence shown here is derived from an EMBL/GenBank/DDBJ whole genome shotgun (WGS) entry which is preliminary data.</text>
</comment>
<organism evidence="8 9">
    <name type="scientific">Cohnella endophytica</name>
    <dbReference type="NCBI Taxonomy" id="2419778"/>
    <lineage>
        <taxon>Bacteria</taxon>
        <taxon>Bacillati</taxon>
        <taxon>Bacillota</taxon>
        <taxon>Bacilli</taxon>
        <taxon>Bacillales</taxon>
        <taxon>Paenibacillaceae</taxon>
        <taxon>Cohnella</taxon>
    </lineage>
</organism>
<keyword evidence="3 6" id="KW-0812">Transmembrane</keyword>
<keyword evidence="5 6" id="KW-0472">Membrane</keyword>
<proteinExistence type="predicted"/>
<dbReference type="EMBL" id="RBZM01000005">
    <property type="protein sequence ID" value="RKP53813.1"/>
    <property type="molecule type" value="Genomic_DNA"/>
</dbReference>
<dbReference type="Gene3D" id="1.20.81.30">
    <property type="entry name" value="Type II secretion system (T2SS), domain F"/>
    <property type="match status" value="1"/>
</dbReference>
<dbReference type="OrthoDB" id="9793966at2"/>
<feature type="domain" description="Type II secretion system protein GspF" evidence="7">
    <location>
        <begin position="146"/>
        <end position="275"/>
    </location>
</feature>
<dbReference type="Proteomes" id="UP000282076">
    <property type="component" value="Unassembled WGS sequence"/>
</dbReference>
<evidence type="ECO:0000256" key="5">
    <source>
        <dbReference type="ARBA" id="ARBA00023136"/>
    </source>
</evidence>
<accession>A0A494XT22</accession>
<dbReference type="AlphaFoldDB" id="A0A494XT22"/>
<dbReference type="GO" id="GO:0005886">
    <property type="term" value="C:plasma membrane"/>
    <property type="evidence" value="ECO:0007669"/>
    <property type="project" value="UniProtKB-SubCell"/>
</dbReference>
<name>A0A494XT22_9BACL</name>
<dbReference type="InterPro" id="IPR018076">
    <property type="entry name" value="T2SS_GspF_dom"/>
</dbReference>
<evidence type="ECO:0000256" key="4">
    <source>
        <dbReference type="ARBA" id="ARBA00022989"/>
    </source>
</evidence>
<feature type="transmembrane region" description="Helical" evidence="6">
    <location>
        <begin position="81"/>
        <end position="102"/>
    </location>
</feature>
<keyword evidence="9" id="KW-1185">Reference proteome</keyword>
<comment type="subcellular location">
    <subcellularLocation>
        <location evidence="1">Cell membrane</location>
        <topology evidence="1">Multi-pass membrane protein</topology>
    </subcellularLocation>
</comment>
<evidence type="ECO:0000313" key="9">
    <source>
        <dbReference type="Proteomes" id="UP000282076"/>
    </source>
</evidence>
<evidence type="ECO:0000256" key="3">
    <source>
        <dbReference type="ARBA" id="ARBA00022692"/>
    </source>
</evidence>
<dbReference type="Pfam" id="PF00482">
    <property type="entry name" value="T2SSF"/>
    <property type="match status" value="1"/>
</dbReference>
<dbReference type="PANTHER" id="PTHR35007:SF4">
    <property type="entry name" value="CONSERVED TRANSMEMBRANE PROTEIN-RELATED"/>
    <property type="match status" value="1"/>
</dbReference>
<dbReference type="InterPro" id="IPR042094">
    <property type="entry name" value="T2SS_GspF_sf"/>
</dbReference>
<sequence>MSGVLLVPCCLIIFAIYVWLTIRARITRVEWRSFRFHIDPFVALMKLKWVGAKVFPLLHRQRLALSLLNGGKCTSEMFTNWAAESFGLGYLALMGTGVLALLARNPTLLFFGILLGACLPMLRAKELSNKVIARRHAILMELPELLSKLLLMVNAGENVMKALARAAEQKANSDNPLYRELKAALEGLKRGENLAVALEEMGRRCAVPEVQRFATTILINARRGGGEFVPALRELTRQMWEKRKTIARTLGEQASTRMAFPLTIIFMIIMVLVGAPTVLMM</sequence>
<evidence type="ECO:0000313" key="8">
    <source>
        <dbReference type="EMBL" id="RKP53813.1"/>
    </source>
</evidence>
<dbReference type="RefSeq" id="WP_120976612.1">
    <property type="nucleotide sequence ID" value="NZ_RBZM01000005.1"/>
</dbReference>
<gene>
    <name evidence="8" type="ORF">D7Z26_10455</name>
</gene>
<dbReference type="PANTHER" id="PTHR35007">
    <property type="entry name" value="INTEGRAL MEMBRANE PROTEIN-RELATED"/>
    <property type="match status" value="1"/>
</dbReference>
<keyword evidence="2" id="KW-1003">Cell membrane</keyword>
<evidence type="ECO:0000256" key="1">
    <source>
        <dbReference type="ARBA" id="ARBA00004651"/>
    </source>
</evidence>
<feature type="transmembrane region" description="Helical" evidence="6">
    <location>
        <begin position="108"/>
        <end position="124"/>
    </location>
</feature>
<evidence type="ECO:0000256" key="6">
    <source>
        <dbReference type="SAM" id="Phobius"/>
    </source>
</evidence>
<evidence type="ECO:0000259" key="7">
    <source>
        <dbReference type="Pfam" id="PF00482"/>
    </source>
</evidence>
<reference evidence="8 9" key="1">
    <citation type="submission" date="2018-10" db="EMBL/GenBank/DDBJ databases">
        <title>Cohnella sp. M2MS4P-1, whole genome shotgun sequence.</title>
        <authorList>
            <person name="Tuo L."/>
        </authorList>
    </citation>
    <scope>NUCLEOTIDE SEQUENCE [LARGE SCALE GENOMIC DNA]</scope>
    <source>
        <strain evidence="8 9">M2MS4P-1</strain>
    </source>
</reference>
<evidence type="ECO:0000256" key="2">
    <source>
        <dbReference type="ARBA" id="ARBA00022475"/>
    </source>
</evidence>
<feature type="transmembrane region" description="Helical" evidence="6">
    <location>
        <begin position="258"/>
        <end position="279"/>
    </location>
</feature>
<keyword evidence="4 6" id="KW-1133">Transmembrane helix</keyword>